<keyword evidence="2" id="KW-0813">Transport</keyword>
<keyword evidence="5 8" id="KW-0067">ATP-binding</keyword>
<dbReference type="Gene3D" id="3.40.50.300">
    <property type="entry name" value="P-loop containing nucleotide triphosphate hydrolases"/>
    <property type="match status" value="1"/>
</dbReference>
<gene>
    <name evidence="8" type="ORF">CLM73_24590</name>
</gene>
<evidence type="ECO:0000256" key="2">
    <source>
        <dbReference type="ARBA" id="ARBA00022448"/>
    </source>
</evidence>
<dbReference type="InterPro" id="IPR052156">
    <property type="entry name" value="BCAA_Transport_ATP-bd_LivF"/>
</dbReference>
<keyword evidence="6" id="KW-0029">Amino-acid transport</keyword>
<evidence type="ECO:0000313" key="9">
    <source>
        <dbReference type="Proteomes" id="UP000239477"/>
    </source>
</evidence>
<proteinExistence type="inferred from homology"/>
<dbReference type="GO" id="GO:0015807">
    <property type="term" value="P:L-amino acid transport"/>
    <property type="evidence" value="ECO:0007669"/>
    <property type="project" value="TreeGrafter"/>
</dbReference>
<organism evidence="8 9">
    <name type="scientific">Achromobacter spanius</name>
    <dbReference type="NCBI Taxonomy" id="217203"/>
    <lineage>
        <taxon>Bacteria</taxon>
        <taxon>Pseudomonadati</taxon>
        <taxon>Pseudomonadota</taxon>
        <taxon>Betaproteobacteria</taxon>
        <taxon>Burkholderiales</taxon>
        <taxon>Alcaligenaceae</taxon>
        <taxon>Achromobacter</taxon>
    </lineage>
</organism>
<feature type="domain" description="ABC transporter" evidence="7">
    <location>
        <begin position="2"/>
        <end position="217"/>
    </location>
</feature>
<reference evidence="8 9" key="1">
    <citation type="submission" date="2017-09" db="EMBL/GenBank/DDBJ databases">
        <title>Genomic, metabolic, and phenotypic characteristics of bacterial isolates from the natural microbiome of the model nematode Caenorhabditis elegans.</title>
        <authorList>
            <person name="Zimmermann J."/>
            <person name="Obeng N."/>
            <person name="Yang W."/>
            <person name="Obeng O."/>
            <person name="Kissoyan K."/>
            <person name="Pees B."/>
            <person name="Dirksen P."/>
            <person name="Hoppner M."/>
            <person name="Franke A."/>
            <person name="Rosenstiel P."/>
            <person name="Leippe M."/>
            <person name="Dierking K."/>
            <person name="Kaleta C."/>
            <person name="Schulenburg H."/>
        </authorList>
    </citation>
    <scope>NUCLEOTIDE SEQUENCE [LARGE SCALE GENOMIC DNA]</scope>
    <source>
        <strain evidence="8 9">MYb73</strain>
    </source>
</reference>
<protein>
    <submittedName>
        <fullName evidence="8">ABC transporter ATP-binding protein</fullName>
    </submittedName>
</protein>
<evidence type="ECO:0000256" key="4">
    <source>
        <dbReference type="ARBA" id="ARBA00022741"/>
    </source>
</evidence>
<dbReference type="PROSITE" id="PS50893">
    <property type="entry name" value="ABC_TRANSPORTER_2"/>
    <property type="match status" value="1"/>
</dbReference>
<accession>A0A2S0IDA6</accession>
<evidence type="ECO:0000256" key="5">
    <source>
        <dbReference type="ARBA" id="ARBA00022840"/>
    </source>
</evidence>
<keyword evidence="3" id="KW-0472">Membrane</keyword>
<dbReference type="SMART" id="SM00382">
    <property type="entry name" value="AAA"/>
    <property type="match status" value="1"/>
</dbReference>
<evidence type="ECO:0000256" key="3">
    <source>
        <dbReference type="ARBA" id="ARBA00022475"/>
    </source>
</evidence>
<dbReference type="GO" id="GO:0015658">
    <property type="term" value="F:branched-chain amino acid transmembrane transporter activity"/>
    <property type="evidence" value="ECO:0007669"/>
    <property type="project" value="TreeGrafter"/>
</dbReference>
<dbReference type="GO" id="GO:0016887">
    <property type="term" value="F:ATP hydrolysis activity"/>
    <property type="evidence" value="ECO:0007669"/>
    <property type="project" value="InterPro"/>
</dbReference>
<comment type="similarity">
    <text evidence="1">Belongs to the ABC transporter superfamily.</text>
</comment>
<dbReference type="PANTHER" id="PTHR43820:SF4">
    <property type="entry name" value="HIGH-AFFINITY BRANCHED-CHAIN AMINO ACID TRANSPORT ATP-BINDING PROTEIN LIVF"/>
    <property type="match status" value="1"/>
</dbReference>
<keyword evidence="3" id="KW-1003">Cell membrane</keyword>
<dbReference type="Proteomes" id="UP000239477">
    <property type="component" value="Chromosome"/>
</dbReference>
<evidence type="ECO:0000259" key="7">
    <source>
        <dbReference type="PROSITE" id="PS50893"/>
    </source>
</evidence>
<name>A0A2S0IDA6_9BURK</name>
<dbReference type="EMBL" id="CP023270">
    <property type="protein sequence ID" value="AVJ30022.1"/>
    <property type="molecule type" value="Genomic_DNA"/>
</dbReference>
<evidence type="ECO:0000256" key="6">
    <source>
        <dbReference type="ARBA" id="ARBA00022970"/>
    </source>
</evidence>
<dbReference type="PANTHER" id="PTHR43820">
    <property type="entry name" value="HIGH-AFFINITY BRANCHED-CHAIN AMINO ACID TRANSPORT ATP-BINDING PROTEIN LIVF"/>
    <property type="match status" value="1"/>
</dbReference>
<dbReference type="InterPro" id="IPR003593">
    <property type="entry name" value="AAA+_ATPase"/>
</dbReference>
<dbReference type="Pfam" id="PF00005">
    <property type="entry name" value="ABC_tran"/>
    <property type="match status" value="1"/>
</dbReference>
<dbReference type="InterPro" id="IPR027417">
    <property type="entry name" value="P-loop_NTPase"/>
</dbReference>
<sequence>MLNLSAINVDLAGNRILRDVSASFEASRTIGIVGRNGAGKTTLLRTIMGLTRIRSGKIAFDGTDLTALPGHKRAAMKVGYAPEDRVIFPTMTVEENLHLPCEVQGQSKAEIQARMDTVLKVVPQLEPMLKRSGSALSGGQGKMVALARAVMVGTRLLMLDEPFQGLAPKLARDYTEALGRLKEMQPDLCVVITESNVKLLGDIPDQIWTIERGSITLN</sequence>
<evidence type="ECO:0000313" key="8">
    <source>
        <dbReference type="EMBL" id="AVJ30022.1"/>
    </source>
</evidence>
<dbReference type="GO" id="GO:0005524">
    <property type="term" value="F:ATP binding"/>
    <property type="evidence" value="ECO:0007669"/>
    <property type="project" value="UniProtKB-KW"/>
</dbReference>
<dbReference type="SUPFAM" id="SSF52540">
    <property type="entry name" value="P-loop containing nucleoside triphosphate hydrolases"/>
    <property type="match status" value="1"/>
</dbReference>
<keyword evidence="9" id="KW-1185">Reference proteome</keyword>
<dbReference type="RefSeq" id="WP_056559215.1">
    <property type="nucleotide sequence ID" value="NZ_CP023270.1"/>
</dbReference>
<keyword evidence="4" id="KW-0547">Nucleotide-binding</keyword>
<dbReference type="InterPro" id="IPR003439">
    <property type="entry name" value="ABC_transporter-like_ATP-bd"/>
</dbReference>
<dbReference type="AlphaFoldDB" id="A0A2S0IDA6"/>
<evidence type="ECO:0000256" key="1">
    <source>
        <dbReference type="ARBA" id="ARBA00005417"/>
    </source>
</evidence>
<dbReference type="OrthoDB" id="9775250at2"/>